<sequence length="181" mass="20827">MDQATFWSLLDTLAKIGMGALLLAIGLWFAHYRKPSQPASPESIAAKRKLKIYEEVSRQMGNVSHSFAKYSALVIESVRFGARWPQARRAELDNINNELVQEFRRMADAEANLLLIGEKGLEKNLRLYGAQIALFRKQVYVGRRDISNQEIADLKQDIYKLREQFYDVLSKKYDDNVRKSA</sequence>
<keyword evidence="1" id="KW-0812">Transmembrane</keyword>
<keyword evidence="3" id="KW-1185">Reference proteome</keyword>
<feature type="transmembrane region" description="Helical" evidence="1">
    <location>
        <begin position="12"/>
        <end position="30"/>
    </location>
</feature>
<evidence type="ECO:0000256" key="1">
    <source>
        <dbReference type="SAM" id="Phobius"/>
    </source>
</evidence>
<name>A0A839USJ9_9GAMM</name>
<dbReference type="Proteomes" id="UP000559987">
    <property type="component" value="Unassembled WGS sequence"/>
</dbReference>
<evidence type="ECO:0000313" key="3">
    <source>
        <dbReference type="Proteomes" id="UP000559987"/>
    </source>
</evidence>
<evidence type="ECO:0000313" key="2">
    <source>
        <dbReference type="EMBL" id="MBB3168896.1"/>
    </source>
</evidence>
<keyword evidence="1" id="KW-1133">Transmembrane helix</keyword>
<protein>
    <recommendedName>
        <fullName evidence="4">Energy transducer TonB</fullName>
    </recommendedName>
</protein>
<proteinExistence type="predicted"/>
<dbReference type="RefSeq" id="WP_183910408.1">
    <property type="nucleotide sequence ID" value="NZ_JACHXZ010000003.1"/>
</dbReference>
<dbReference type="EMBL" id="JACHXZ010000003">
    <property type="protein sequence ID" value="MBB3168896.1"/>
    <property type="molecule type" value="Genomic_DNA"/>
</dbReference>
<gene>
    <name evidence="2" type="ORF">FHS30_002104</name>
</gene>
<organism evidence="2 3">
    <name type="scientific">Simiduia aestuariiviva</name>
    <dbReference type="NCBI Taxonomy" id="1510459"/>
    <lineage>
        <taxon>Bacteria</taxon>
        <taxon>Pseudomonadati</taxon>
        <taxon>Pseudomonadota</taxon>
        <taxon>Gammaproteobacteria</taxon>
        <taxon>Cellvibrionales</taxon>
        <taxon>Cellvibrionaceae</taxon>
        <taxon>Simiduia</taxon>
    </lineage>
</organism>
<evidence type="ECO:0008006" key="4">
    <source>
        <dbReference type="Google" id="ProtNLM"/>
    </source>
</evidence>
<accession>A0A839USJ9</accession>
<reference evidence="2 3" key="1">
    <citation type="submission" date="2020-08" db="EMBL/GenBank/DDBJ databases">
        <title>Genomic Encyclopedia of Type Strains, Phase III (KMG-III): the genomes of soil and plant-associated and newly described type strains.</title>
        <authorList>
            <person name="Whitman W."/>
        </authorList>
    </citation>
    <scope>NUCLEOTIDE SEQUENCE [LARGE SCALE GENOMIC DNA]</scope>
    <source>
        <strain evidence="2 3">CECT 8571</strain>
    </source>
</reference>
<dbReference type="AlphaFoldDB" id="A0A839USJ9"/>
<keyword evidence="1" id="KW-0472">Membrane</keyword>
<comment type="caution">
    <text evidence="2">The sequence shown here is derived from an EMBL/GenBank/DDBJ whole genome shotgun (WGS) entry which is preliminary data.</text>
</comment>